<comment type="cofactor">
    <cofactor evidence="2">
        <name>FAD</name>
        <dbReference type="ChEBI" id="CHEBI:57692"/>
    </cofactor>
</comment>
<keyword evidence="6 13" id="KW-0285">Flavoprotein</keyword>
<dbReference type="GO" id="GO:0005777">
    <property type="term" value="C:peroxisome"/>
    <property type="evidence" value="ECO:0007669"/>
    <property type="project" value="UniProtKB-SubCell"/>
</dbReference>
<feature type="binding site" evidence="15">
    <location>
        <position position="203"/>
    </location>
    <ligand>
        <name>FAD</name>
        <dbReference type="ChEBI" id="CHEBI:57692"/>
    </ligand>
</feature>
<evidence type="ECO:0000256" key="14">
    <source>
        <dbReference type="PIRSR" id="PIRSR000168-1"/>
    </source>
</evidence>
<dbReference type="FunFam" id="1.10.540.10:FF:000018">
    <property type="entry name" value="Acyl-coenzyme A oxidase"/>
    <property type="match status" value="1"/>
</dbReference>
<dbReference type="PIRSF" id="PIRSF000168">
    <property type="entry name" value="Acyl-CoA_oxidase"/>
    <property type="match status" value="1"/>
</dbReference>
<dbReference type="GeneID" id="36517908"/>
<evidence type="ECO:0000256" key="7">
    <source>
        <dbReference type="ARBA" id="ARBA00022827"/>
    </source>
</evidence>
<feature type="active site" description="Proton acceptor" evidence="14">
    <location>
        <position position="456"/>
    </location>
</feature>
<feature type="domain" description="Acyl-CoA oxidase C-terminal" evidence="16">
    <location>
        <begin position="508"/>
        <end position="680"/>
    </location>
</feature>
<comment type="catalytic activity">
    <reaction evidence="1">
        <text>a 2,3-saturated acyl-CoA + O2 = a (2E)-enoyl-CoA + H2O2</text>
        <dbReference type="Rhea" id="RHEA:38959"/>
        <dbReference type="ChEBI" id="CHEBI:15379"/>
        <dbReference type="ChEBI" id="CHEBI:16240"/>
        <dbReference type="ChEBI" id="CHEBI:58856"/>
        <dbReference type="ChEBI" id="CHEBI:65111"/>
        <dbReference type="EC" id="1.3.3.6"/>
    </reaction>
</comment>
<feature type="domain" description="Acyl-CoA oxidase/dehydrogenase middle" evidence="17">
    <location>
        <begin position="160"/>
        <end position="270"/>
    </location>
</feature>
<feature type="binding site" evidence="15">
    <location>
        <position position="164"/>
    </location>
    <ligand>
        <name>FAD</name>
        <dbReference type="ChEBI" id="CHEBI:57692"/>
    </ligand>
</feature>
<comment type="similarity">
    <text evidence="5 13">Belongs to the acyl-CoA oxidase family.</text>
</comment>
<comment type="pathway">
    <text evidence="4">Lipid metabolism; peroxisomal fatty acid beta-oxidation.</text>
</comment>
<keyword evidence="9" id="KW-0560">Oxidoreductase</keyword>
<keyword evidence="21" id="KW-1185">Reference proteome</keyword>
<accession>A0A2T0FNI3</accession>
<dbReference type="Pfam" id="PF14749">
    <property type="entry name" value="Acyl-CoA_ox_N"/>
    <property type="match status" value="1"/>
</dbReference>
<evidence type="ECO:0000256" key="1">
    <source>
        <dbReference type="ARBA" id="ARBA00001201"/>
    </source>
</evidence>
<evidence type="ECO:0000259" key="19">
    <source>
        <dbReference type="Pfam" id="PF22924"/>
    </source>
</evidence>
<name>A0A2T0FNI3_9ASCO</name>
<evidence type="ECO:0000259" key="16">
    <source>
        <dbReference type="Pfam" id="PF01756"/>
    </source>
</evidence>
<dbReference type="FunFam" id="1.20.140.10:FF:000013">
    <property type="entry name" value="Acyl-coenzyme A oxidase"/>
    <property type="match status" value="1"/>
</dbReference>
<evidence type="ECO:0000259" key="17">
    <source>
        <dbReference type="Pfam" id="PF02770"/>
    </source>
</evidence>
<dbReference type="UniPathway" id="UPA00661"/>
<keyword evidence="11" id="KW-0576">Peroxisome</keyword>
<dbReference type="SUPFAM" id="SSF47203">
    <property type="entry name" value="Acyl-CoA dehydrogenase C-terminal domain-like"/>
    <property type="match status" value="2"/>
</dbReference>
<evidence type="ECO:0000256" key="4">
    <source>
        <dbReference type="ARBA" id="ARBA00004846"/>
    </source>
</evidence>
<evidence type="ECO:0000256" key="15">
    <source>
        <dbReference type="PIRSR" id="PIRSR000168-2"/>
    </source>
</evidence>
<keyword evidence="7 13" id="KW-0274">FAD</keyword>
<dbReference type="SUPFAM" id="SSF56645">
    <property type="entry name" value="Acyl-CoA dehydrogenase NM domain-like"/>
    <property type="match status" value="1"/>
</dbReference>
<feature type="domain" description="Acyl-coenzyme A oxidase N-terminal" evidence="18">
    <location>
        <begin position="37"/>
        <end position="146"/>
    </location>
</feature>
<gene>
    <name evidence="20" type="ORF">B9G98_04160</name>
</gene>
<evidence type="ECO:0000256" key="12">
    <source>
        <dbReference type="ARBA" id="ARBA00063271"/>
    </source>
</evidence>
<keyword evidence="10" id="KW-0443">Lipid metabolism</keyword>
<protein>
    <recommendedName>
        <fullName evidence="13">Acyl-coenzyme A oxidase</fullName>
    </recommendedName>
</protein>
<feature type="domain" description="Acyl-CoA oxidase C-alpha1" evidence="19">
    <location>
        <begin position="300"/>
        <end position="471"/>
    </location>
</feature>
<proteinExistence type="inferred from homology"/>
<dbReference type="Gene3D" id="1.20.140.10">
    <property type="entry name" value="Butyryl-CoA Dehydrogenase, subunit A, domain 3"/>
    <property type="match status" value="2"/>
</dbReference>
<dbReference type="InterPro" id="IPR002655">
    <property type="entry name" value="Acyl-CoA_oxidase_C"/>
</dbReference>
<evidence type="ECO:0000256" key="3">
    <source>
        <dbReference type="ARBA" id="ARBA00004275"/>
    </source>
</evidence>
<evidence type="ECO:0000256" key="8">
    <source>
        <dbReference type="ARBA" id="ARBA00022832"/>
    </source>
</evidence>
<dbReference type="GO" id="GO:0071949">
    <property type="term" value="F:FAD binding"/>
    <property type="evidence" value="ECO:0007669"/>
    <property type="project" value="InterPro"/>
</dbReference>
<dbReference type="InterPro" id="IPR012258">
    <property type="entry name" value="Acyl-CoA_oxidase"/>
</dbReference>
<evidence type="ECO:0000256" key="11">
    <source>
        <dbReference type="ARBA" id="ARBA00023140"/>
    </source>
</evidence>
<evidence type="ECO:0000256" key="5">
    <source>
        <dbReference type="ARBA" id="ARBA00006288"/>
    </source>
</evidence>
<evidence type="ECO:0000256" key="6">
    <source>
        <dbReference type="ARBA" id="ARBA00022630"/>
    </source>
</evidence>
<evidence type="ECO:0000259" key="18">
    <source>
        <dbReference type="Pfam" id="PF14749"/>
    </source>
</evidence>
<dbReference type="GO" id="GO:0005504">
    <property type="term" value="F:fatty acid binding"/>
    <property type="evidence" value="ECO:0007669"/>
    <property type="project" value="TreeGrafter"/>
</dbReference>
<dbReference type="Proteomes" id="UP000238350">
    <property type="component" value="Unassembled WGS sequence"/>
</dbReference>
<dbReference type="Pfam" id="PF22924">
    <property type="entry name" value="ACOX_C_alpha1"/>
    <property type="match status" value="1"/>
</dbReference>
<comment type="caution">
    <text evidence="20">The sequence shown here is derived from an EMBL/GenBank/DDBJ whole genome shotgun (WGS) entry which is preliminary data.</text>
</comment>
<dbReference type="GO" id="GO:0033540">
    <property type="term" value="P:fatty acid beta-oxidation using acyl-CoA oxidase"/>
    <property type="evidence" value="ECO:0007669"/>
    <property type="project" value="UniProtKB-UniPathway"/>
</dbReference>
<dbReference type="FunFam" id="2.40.110.10:FF:000003">
    <property type="entry name" value="Acyl-coenzyme A oxidase"/>
    <property type="match status" value="1"/>
</dbReference>
<dbReference type="GO" id="GO:0055088">
    <property type="term" value="P:lipid homeostasis"/>
    <property type="evidence" value="ECO:0007669"/>
    <property type="project" value="TreeGrafter"/>
</dbReference>
<dbReference type="EMBL" id="NDIQ01000022">
    <property type="protein sequence ID" value="PRT56540.1"/>
    <property type="molecule type" value="Genomic_DNA"/>
</dbReference>
<dbReference type="InterPro" id="IPR037069">
    <property type="entry name" value="AcylCoA_DH/ox_N_sf"/>
</dbReference>
<dbReference type="InterPro" id="IPR009100">
    <property type="entry name" value="AcylCoA_DH/oxidase_NM_dom_sf"/>
</dbReference>
<dbReference type="InterPro" id="IPR006091">
    <property type="entry name" value="Acyl-CoA_Oxase/DH_mid-dom"/>
</dbReference>
<dbReference type="AlphaFoldDB" id="A0A2T0FNI3"/>
<dbReference type="STRING" id="45607.A0A2T0FNI3"/>
<evidence type="ECO:0000313" key="21">
    <source>
        <dbReference type="Proteomes" id="UP000238350"/>
    </source>
</evidence>
<evidence type="ECO:0000256" key="2">
    <source>
        <dbReference type="ARBA" id="ARBA00001974"/>
    </source>
</evidence>
<dbReference type="PANTHER" id="PTHR10909">
    <property type="entry name" value="ELECTRON TRANSPORT OXIDOREDUCTASE"/>
    <property type="match status" value="1"/>
</dbReference>
<dbReference type="RefSeq" id="XP_024666485.1">
    <property type="nucleotide sequence ID" value="XM_024810717.1"/>
</dbReference>
<dbReference type="Gene3D" id="1.10.540.10">
    <property type="entry name" value="Acyl-CoA dehydrogenase/oxidase, N-terminal domain"/>
    <property type="match status" value="1"/>
</dbReference>
<dbReference type="Pfam" id="PF01756">
    <property type="entry name" value="ACOX"/>
    <property type="match status" value="1"/>
</dbReference>
<dbReference type="FunFam" id="1.20.140.10:FF:000015">
    <property type="entry name" value="Acyl-coenzyme A oxidase"/>
    <property type="match status" value="1"/>
</dbReference>
<comment type="subunit">
    <text evidence="12">Heteropentamer composed of five different subunits.</text>
</comment>
<keyword evidence="8" id="KW-0276">Fatty acid metabolism</keyword>
<reference evidence="20 21" key="1">
    <citation type="submission" date="2017-04" db="EMBL/GenBank/DDBJ databases">
        <title>Genome sequencing of [Candida] sorbophila.</title>
        <authorList>
            <person name="Ahn J.O."/>
        </authorList>
    </citation>
    <scope>NUCLEOTIDE SEQUENCE [LARGE SCALE GENOMIC DNA]</scope>
    <source>
        <strain evidence="20 21">DS02</strain>
    </source>
</reference>
<dbReference type="InterPro" id="IPR029320">
    <property type="entry name" value="Acyl-CoA_ox_N"/>
</dbReference>
<sequence length="697" mass="78244">MKANNTASLLKDGKELNTFTRPASDMQAERDRTSFPVREMTHFFNNGKENTEFLEKLFERIQRDPAFNNKDFYDLDYKPLRQRTFEQIGRMWSYLDELGADSPLARRFLSPFGMINPSAQTRVSVHYGLFVSALRGQGTDKQYEFWKSQGCLSLNRFYGCFGMTELGHGSNVAELETTATFDRATDEFIIHTPNTAATKWWIGGAAHSSNHTVCFARLIVDGKDYGVRNFVVPLRDPESHNLLPGIAVGDIGKKMGRDGIDNGWIQFSNVRIPRTYMLMRYSQVTPEGKVIEPPLAQLTYGALINGRVAMAYDSWVWARRFLTIALRYAAVRRQFSSTEGREESKLLDYVLHQRRLIPLLAQAIGIEAAATELYRLFDEVTHHQASLDTSDRKAVSDMVDKTKELFSLSAGLKAFSTWATVDTIDECRQACGGLGYLSATGFGQGFDDWVVNCTWEGDNNVLCLSAGRSLIQSGCKVLDGKHVTGAADYLGRIKTLRGKSLASGDLRDPKVLVGAWESVAAQAVMDAAEAYKKLRARGVSDKAAFEELSIDRFNIARLHTRCFQIKALFRKIANANPSIQKVLTNVGLLFALWSIEKNGSPFLQYGFLTSDDMNKVIDLVTFYCGEVRDQVIGITDSFNISDFFLNSPIGNYDGNAYENLMDSVTERNVPGTPCPYQDAMNAFFKRTPYEQPRLDEI</sequence>
<evidence type="ECO:0000256" key="9">
    <source>
        <dbReference type="ARBA" id="ARBA00023002"/>
    </source>
</evidence>
<evidence type="ECO:0000256" key="10">
    <source>
        <dbReference type="ARBA" id="ARBA00023098"/>
    </source>
</evidence>
<dbReference type="InterPro" id="IPR046373">
    <property type="entry name" value="Acyl-CoA_Oxase/DH_mid-dom_sf"/>
</dbReference>
<dbReference type="OrthoDB" id="538336at2759"/>
<dbReference type="InterPro" id="IPR036250">
    <property type="entry name" value="AcylCo_DH-like_C"/>
</dbReference>
<dbReference type="PANTHER" id="PTHR10909:SF352">
    <property type="entry name" value="ACYL-COENZYME A OXIDASE-LIKE PROTEIN"/>
    <property type="match status" value="1"/>
</dbReference>
<comment type="subcellular location">
    <subcellularLocation>
        <location evidence="3">Peroxisome</location>
    </subcellularLocation>
</comment>
<evidence type="ECO:0000313" key="20">
    <source>
        <dbReference type="EMBL" id="PRT56540.1"/>
    </source>
</evidence>
<evidence type="ECO:0000256" key="13">
    <source>
        <dbReference type="PIRNR" id="PIRNR000168"/>
    </source>
</evidence>
<dbReference type="InterPro" id="IPR055060">
    <property type="entry name" value="ACOX_C_alpha1"/>
</dbReference>
<dbReference type="Gene3D" id="2.40.110.10">
    <property type="entry name" value="Butyryl-CoA Dehydrogenase, subunit A, domain 2"/>
    <property type="match status" value="1"/>
</dbReference>
<dbReference type="GO" id="GO:0003997">
    <property type="term" value="F:acyl-CoA oxidase activity"/>
    <property type="evidence" value="ECO:0007669"/>
    <property type="project" value="UniProtKB-EC"/>
</dbReference>
<organism evidence="20 21">
    <name type="scientific">Wickerhamiella sorbophila</name>
    <dbReference type="NCBI Taxonomy" id="45607"/>
    <lineage>
        <taxon>Eukaryota</taxon>
        <taxon>Fungi</taxon>
        <taxon>Dikarya</taxon>
        <taxon>Ascomycota</taxon>
        <taxon>Saccharomycotina</taxon>
        <taxon>Dipodascomycetes</taxon>
        <taxon>Dipodascales</taxon>
        <taxon>Trichomonascaceae</taxon>
        <taxon>Wickerhamiella</taxon>
    </lineage>
</organism>
<dbReference type="Pfam" id="PF02770">
    <property type="entry name" value="Acyl-CoA_dh_M"/>
    <property type="match status" value="1"/>
</dbReference>